<comment type="caution">
    <text evidence="10">The sequence shown here is derived from an EMBL/GenBank/DDBJ whole genome shotgun (WGS) entry which is preliminary data.</text>
</comment>
<name>A0AAW0MNH0_9GOBI</name>
<evidence type="ECO:0000313" key="11">
    <source>
        <dbReference type="Proteomes" id="UP001460270"/>
    </source>
</evidence>
<dbReference type="InterPro" id="IPR036772">
    <property type="entry name" value="SRCR-like_dom_sf"/>
</dbReference>
<evidence type="ECO:0000259" key="9">
    <source>
        <dbReference type="PROSITE" id="PS50287"/>
    </source>
</evidence>
<organism evidence="10 11">
    <name type="scientific">Mugilogobius chulae</name>
    <name type="common">yellowstripe goby</name>
    <dbReference type="NCBI Taxonomy" id="88201"/>
    <lineage>
        <taxon>Eukaryota</taxon>
        <taxon>Metazoa</taxon>
        <taxon>Chordata</taxon>
        <taxon>Craniata</taxon>
        <taxon>Vertebrata</taxon>
        <taxon>Euteleostomi</taxon>
        <taxon>Actinopterygii</taxon>
        <taxon>Neopterygii</taxon>
        <taxon>Teleostei</taxon>
        <taxon>Neoteleostei</taxon>
        <taxon>Acanthomorphata</taxon>
        <taxon>Gobiaria</taxon>
        <taxon>Gobiiformes</taxon>
        <taxon>Gobioidei</taxon>
        <taxon>Gobiidae</taxon>
        <taxon>Gobionellinae</taxon>
        <taxon>Mugilogobius</taxon>
    </lineage>
</organism>
<keyword evidence="11" id="KW-1185">Reference proteome</keyword>
<feature type="domain" description="SRCR" evidence="9">
    <location>
        <begin position="180"/>
        <end position="290"/>
    </location>
</feature>
<dbReference type="Pfam" id="PF00530">
    <property type="entry name" value="SRCR"/>
    <property type="match status" value="2"/>
</dbReference>
<dbReference type="PANTHER" id="PTHR19331">
    <property type="entry name" value="SCAVENGER RECEPTOR DOMAIN-CONTAINING"/>
    <property type="match status" value="1"/>
</dbReference>
<dbReference type="PROSITE" id="PS50287">
    <property type="entry name" value="SRCR_2"/>
    <property type="match status" value="5"/>
</dbReference>
<feature type="domain" description="SRCR" evidence="9">
    <location>
        <begin position="48"/>
        <end position="150"/>
    </location>
</feature>
<feature type="domain" description="SRCR" evidence="9">
    <location>
        <begin position="502"/>
        <end position="582"/>
    </location>
</feature>
<dbReference type="PRINTS" id="PR00258">
    <property type="entry name" value="SPERACTRCPTR"/>
</dbReference>
<keyword evidence="6" id="KW-0325">Glycoprotein</keyword>
<dbReference type="EMBL" id="JBBPFD010000207">
    <property type="protein sequence ID" value="KAK7879741.1"/>
    <property type="molecule type" value="Genomic_DNA"/>
</dbReference>
<reference evidence="11" key="1">
    <citation type="submission" date="2024-04" db="EMBL/GenBank/DDBJ databases">
        <title>Salinicola lusitanus LLJ914,a marine bacterium isolated from the Okinawa Trough.</title>
        <authorList>
            <person name="Li J."/>
        </authorList>
    </citation>
    <scope>NUCLEOTIDE SEQUENCE [LARGE SCALE GENOMIC DNA]</scope>
</reference>
<dbReference type="SMART" id="SM00202">
    <property type="entry name" value="SR"/>
    <property type="match status" value="2"/>
</dbReference>
<keyword evidence="4" id="KW-0677">Repeat</keyword>
<evidence type="ECO:0000256" key="4">
    <source>
        <dbReference type="ARBA" id="ARBA00022737"/>
    </source>
</evidence>
<keyword evidence="8" id="KW-1133">Transmembrane helix</keyword>
<comment type="caution">
    <text evidence="7">Lacks conserved residue(s) required for the propagation of feature annotation.</text>
</comment>
<feature type="disulfide bond" evidence="7">
    <location>
        <begin position="416"/>
        <end position="426"/>
    </location>
</feature>
<evidence type="ECO:0000256" key="2">
    <source>
        <dbReference type="ARBA" id="ARBA00022525"/>
    </source>
</evidence>
<comment type="subcellular location">
    <subcellularLocation>
        <location evidence="1">Secreted</location>
    </subcellularLocation>
</comment>
<keyword evidence="2" id="KW-0964">Secreted</keyword>
<feature type="domain" description="SRCR" evidence="9">
    <location>
        <begin position="289"/>
        <end position="323"/>
    </location>
</feature>
<feature type="disulfide bond" evidence="7">
    <location>
        <begin position="251"/>
        <end position="261"/>
    </location>
</feature>
<accession>A0AAW0MNH0</accession>
<feature type="disulfide bond" evidence="7">
    <location>
        <begin position="88"/>
        <end position="149"/>
    </location>
</feature>
<evidence type="ECO:0000256" key="7">
    <source>
        <dbReference type="PROSITE-ProRule" id="PRU00196"/>
    </source>
</evidence>
<gene>
    <name evidence="10" type="ORF">WMY93_030668</name>
</gene>
<evidence type="ECO:0000256" key="6">
    <source>
        <dbReference type="ARBA" id="ARBA00023180"/>
    </source>
</evidence>
<protein>
    <recommendedName>
        <fullName evidence="9">SRCR domain-containing protein</fullName>
    </recommendedName>
</protein>
<dbReference type="InterPro" id="IPR001190">
    <property type="entry name" value="SRCR"/>
</dbReference>
<keyword evidence="8" id="KW-0472">Membrane</keyword>
<evidence type="ECO:0000256" key="3">
    <source>
        <dbReference type="ARBA" id="ARBA00022729"/>
    </source>
</evidence>
<keyword evidence="8" id="KW-0812">Transmembrane</keyword>
<evidence type="ECO:0000256" key="1">
    <source>
        <dbReference type="ARBA" id="ARBA00004613"/>
    </source>
</evidence>
<evidence type="ECO:0000313" key="10">
    <source>
        <dbReference type="EMBL" id="KAK7879741.1"/>
    </source>
</evidence>
<evidence type="ECO:0000256" key="8">
    <source>
        <dbReference type="SAM" id="Phobius"/>
    </source>
</evidence>
<proteinExistence type="predicted"/>
<feature type="transmembrane region" description="Helical" evidence="8">
    <location>
        <begin position="664"/>
        <end position="686"/>
    </location>
</feature>
<keyword evidence="3" id="KW-0732">Signal</keyword>
<dbReference type="SUPFAM" id="SSF56487">
    <property type="entry name" value="SRCR-like"/>
    <property type="match status" value="6"/>
</dbReference>
<evidence type="ECO:0000256" key="5">
    <source>
        <dbReference type="ARBA" id="ARBA00023157"/>
    </source>
</evidence>
<dbReference type="Proteomes" id="UP001460270">
    <property type="component" value="Unassembled WGS sequence"/>
</dbReference>
<dbReference type="GO" id="GO:0016020">
    <property type="term" value="C:membrane"/>
    <property type="evidence" value="ECO:0007669"/>
    <property type="project" value="InterPro"/>
</dbReference>
<dbReference type="AlphaFoldDB" id="A0AAW0MNH0"/>
<dbReference type="Gene3D" id="3.10.250.10">
    <property type="entry name" value="SRCR-like domain"/>
    <property type="match status" value="6"/>
</dbReference>
<sequence>MALRAVVQVQSRLSLLKFWFSPHMVLGALVLLLWISGVLTENNSADWLRLVGGASRCAGTLELKHERSEWRRLKTSGYWTLKDTAVVCGLLDCGSAVSGRQRDDFTKILYSVRLVSGSGLCSGSVQVWDQSWTWLCEGALDLLGAEVLCRELGCGAPSLLQGRSLLWDCRRSTVREMKPLRLVGGPSRCAGAVEVNHEGDWRRAYTYDLSDPWTLETTAVVCGLLDCGSAVSAHLRDSSKDSPVWWIRSDCVRRHSVVRDCAYKSSSSSYVLEVVCSDSVRLVSGSGLCSGSVQVWDQSWTWLCEGALDLLGAEVLCRELGCGAPSLLQGALSPRDCRRSTVREMKPLRLVGGPRRCAGVLELKHKGDWRRVSSSQLWLPEHTAAVCRLSDCGSAVSDQFRMDLPDVPVRELSSDCVTRNSAVRDCVRSIYPSSPFGLEVVCSDSVRLVSGSGLCSGSVQVWDQSWTWLSPGPAPLRPLPSSPAQSRSGWWEGPVAVLVTAEVKQEGEWTRLKTHGSWTLADTDVLCGLLGCGSAVFGQDRKAFPDSSVLEIRSDCVRRHSAVRDCAYKSYSYPFGLEVVCSDNYPSSQSLRLTEQFPPVDLFLFSPTGNYTLPAVNHSAHFLFSAISPAHRGNYICGYGVFRPTLNIKDVTLHIGPGEPDSHLILRAVILVLILLITTAALWVYYQVKRKRRGLL</sequence>
<dbReference type="PANTHER" id="PTHR19331:SF22">
    <property type="entry name" value="DELETED IN MALIGNANT BRAIN TUMORS 1 PROTEIN"/>
    <property type="match status" value="1"/>
</dbReference>
<keyword evidence="5 7" id="KW-1015">Disulfide bond</keyword>
<feature type="domain" description="SRCR" evidence="9">
    <location>
        <begin position="348"/>
        <end position="456"/>
    </location>
</feature>